<dbReference type="AlphaFoldDB" id="A0A1V6CB04"/>
<dbReference type="GO" id="GO:0009098">
    <property type="term" value="P:L-leucine biosynthetic process"/>
    <property type="evidence" value="ECO:0007669"/>
    <property type="project" value="TreeGrafter"/>
</dbReference>
<protein>
    <submittedName>
        <fullName evidence="3">4-hydroxy-2-oxovalerate aldolase</fullName>
        <ecNumber evidence="3">4.1.3.39</ecNumber>
    </submittedName>
</protein>
<feature type="domain" description="Pyruvate carboxyltransferase" evidence="2">
    <location>
        <begin position="23"/>
        <end position="279"/>
    </location>
</feature>
<dbReference type="EC" id="4.1.3.39" evidence="3"/>
<dbReference type="GO" id="GO:0008701">
    <property type="term" value="F:4-hydroxy-2-oxovalerate aldolase activity"/>
    <property type="evidence" value="ECO:0007669"/>
    <property type="project" value="UniProtKB-EC"/>
</dbReference>
<dbReference type="InterPro" id="IPR013785">
    <property type="entry name" value="Aldolase_TIM"/>
</dbReference>
<dbReference type="InterPro" id="IPR000891">
    <property type="entry name" value="PYR_CT"/>
</dbReference>
<keyword evidence="1" id="KW-0464">Manganese</keyword>
<keyword evidence="3" id="KW-0456">Lyase</keyword>
<evidence type="ECO:0000256" key="1">
    <source>
        <dbReference type="ARBA" id="ARBA00023211"/>
    </source>
</evidence>
<accession>A0A1V6CB04</accession>
<dbReference type="EMBL" id="MWDQ01000054">
    <property type="protein sequence ID" value="OQB74004.1"/>
    <property type="molecule type" value="Genomic_DNA"/>
</dbReference>
<dbReference type="PROSITE" id="PS50991">
    <property type="entry name" value="PYR_CT"/>
    <property type="match status" value="1"/>
</dbReference>
<organism evidence="3">
    <name type="scientific">candidate division TA06 bacterium ADurb.Bin131</name>
    <dbReference type="NCBI Taxonomy" id="1852827"/>
    <lineage>
        <taxon>Bacteria</taxon>
        <taxon>Bacteria division TA06</taxon>
    </lineage>
</organism>
<dbReference type="GO" id="GO:0003852">
    <property type="term" value="F:2-isopropylmalate synthase activity"/>
    <property type="evidence" value="ECO:0007669"/>
    <property type="project" value="TreeGrafter"/>
</dbReference>
<gene>
    <name evidence="3" type="ORF">BWX89_00703</name>
</gene>
<dbReference type="PANTHER" id="PTHR10277:SF9">
    <property type="entry name" value="2-ISOPROPYLMALATE SYNTHASE 1, CHLOROPLASTIC-RELATED"/>
    <property type="match status" value="1"/>
</dbReference>
<reference evidence="3" key="1">
    <citation type="submission" date="2017-02" db="EMBL/GenBank/DDBJ databases">
        <title>Delving into the versatile metabolic prowess of the omnipresent phylum Bacteroidetes.</title>
        <authorList>
            <person name="Nobu M.K."/>
            <person name="Mei R."/>
            <person name="Narihiro T."/>
            <person name="Kuroda K."/>
            <person name="Liu W.-T."/>
        </authorList>
    </citation>
    <scope>NUCLEOTIDE SEQUENCE</scope>
    <source>
        <strain evidence="3">ADurb.Bin131</strain>
    </source>
</reference>
<dbReference type="CDD" id="cd07944">
    <property type="entry name" value="DRE_TIM_HOA_like"/>
    <property type="match status" value="1"/>
</dbReference>
<evidence type="ECO:0000259" key="2">
    <source>
        <dbReference type="PROSITE" id="PS50991"/>
    </source>
</evidence>
<proteinExistence type="predicted"/>
<dbReference type="SUPFAM" id="SSF51569">
    <property type="entry name" value="Aldolase"/>
    <property type="match status" value="1"/>
</dbReference>
<dbReference type="Gene3D" id="3.20.20.70">
    <property type="entry name" value="Aldolase class I"/>
    <property type="match status" value="1"/>
</dbReference>
<dbReference type="Proteomes" id="UP000485562">
    <property type="component" value="Unassembled WGS sequence"/>
</dbReference>
<comment type="caution">
    <text evidence="3">The sequence shown here is derived from an EMBL/GenBank/DDBJ whole genome shotgun (WGS) entry which is preliminary data.</text>
</comment>
<dbReference type="Pfam" id="PF00682">
    <property type="entry name" value="HMGL-like"/>
    <property type="match status" value="1"/>
</dbReference>
<dbReference type="InterPro" id="IPR050073">
    <property type="entry name" value="2-IPM_HCS-like"/>
</dbReference>
<evidence type="ECO:0000313" key="3">
    <source>
        <dbReference type="EMBL" id="OQB74004.1"/>
    </source>
</evidence>
<sequence>MIEKNKWELGRPQGKWITYRPEIKVLDCTIRDGGLMNDHRFDEQIIKAVYRANVEAGIDYMEVGYKASKKIYSPDKFGTWKFCTEDDIKKIVGENKTGLKLSVMADAERTDYHQDILPKEKSVLNMVRVATYIHQIPIAVDMIKDAHEKGYETTVNLMAVSLVKEKELDEALEVLINTPVHTIYLVDSFGALYTEQIRDLIIKYLRYAKPAGKEVGIHTHNNQQLAYANTIEALILGANMLDASFAGLGRGAGNCPLELLIGFLHNPKFHLRPILKCIQEYIEPLREKLRWGYDIPYMITGLLNQHPRDAMKFMEGSNYKNIVEFFDSMVEEE</sequence>
<name>A0A1V6CB04_UNCT6</name>
<dbReference type="PANTHER" id="PTHR10277">
    <property type="entry name" value="HOMOCITRATE SYNTHASE-RELATED"/>
    <property type="match status" value="1"/>
</dbReference>